<dbReference type="EMBL" id="CADCVV010000139">
    <property type="protein sequence ID" value="CAA9508861.1"/>
    <property type="molecule type" value="Genomic_DNA"/>
</dbReference>
<evidence type="ECO:0000256" key="1">
    <source>
        <dbReference type="SAM" id="MobiDB-lite"/>
    </source>
</evidence>
<evidence type="ECO:0000313" key="2">
    <source>
        <dbReference type="EMBL" id="CAA9508861.1"/>
    </source>
</evidence>
<dbReference type="AlphaFoldDB" id="A0A6J4SZ24"/>
<sequence length="43" mass="4917">MMEIARRRLDRSVGLARSRSQSIDIVGLDPHADDSGQQLRRRP</sequence>
<feature type="region of interest" description="Disordered" evidence="1">
    <location>
        <begin position="1"/>
        <end position="43"/>
    </location>
</feature>
<name>A0A6J4SZ24_9ACTN</name>
<proteinExistence type="predicted"/>
<protein>
    <submittedName>
        <fullName evidence="2">Uncharacterized protein</fullName>
    </submittedName>
</protein>
<gene>
    <name evidence="2" type="ORF">AVDCRST_MAG17-1791</name>
</gene>
<feature type="compositionally biased region" description="Basic and acidic residues" evidence="1">
    <location>
        <begin position="1"/>
        <end position="11"/>
    </location>
</feature>
<organism evidence="2">
    <name type="scientific">uncultured Solirubrobacterales bacterium</name>
    <dbReference type="NCBI Taxonomy" id="768556"/>
    <lineage>
        <taxon>Bacteria</taxon>
        <taxon>Bacillati</taxon>
        <taxon>Actinomycetota</taxon>
        <taxon>Thermoleophilia</taxon>
        <taxon>Solirubrobacterales</taxon>
        <taxon>environmental samples</taxon>
    </lineage>
</organism>
<accession>A0A6J4SZ24</accession>
<reference evidence="2" key="1">
    <citation type="submission" date="2020-02" db="EMBL/GenBank/DDBJ databases">
        <authorList>
            <person name="Meier V. D."/>
        </authorList>
    </citation>
    <scope>NUCLEOTIDE SEQUENCE</scope>
    <source>
        <strain evidence="2">AVDCRST_MAG17</strain>
    </source>
</reference>